<keyword evidence="3 7" id="KW-0812">Transmembrane</keyword>
<dbReference type="InterPro" id="IPR018765">
    <property type="entry name" value="DUF2341"/>
</dbReference>
<keyword evidence="6" id="KW-0653">Protein transport</keyword>
<reference evidence="11" key="1">
    <citation type="submission" date="2016-03" db="EMBL/GenBank/DDBJ databases">
        <authorList>
            <person name="Heylen K."/>
            <person name="De Vos P."/>
            <person name="Vekeman B."/>
        </authorList>
    </citation>
    <scope>NUCLEOTIDE SEQUENCE [LARGE SCALE GENOMIC DNA]</scope>
    <source>
        <strain evidence="11">R-45383</strain>
    </source>
</reference>
<dbReference type="AlphaFoldDB" id="A0A177NU01"/>
<sequence length="617" mass="65896">MRNLIPRILFLCCLPSLGHAWWNADWSSRRQVAVDASATGADIQQTLSDVPVLVRLHAGNFGYFAELAENGRDLRALKDEQTPLAYQVEQVDVLSEIGLVWVKLPQVRGGVATDDFWLYYGNANAADGSDSKSLYDVAQGLVYHFAAGEILPQDATAYASHAADSKAAIQSAGWIGAAAQFTGTGPIVVNPAPQLAVDPAKGWTFSAWLKIDQANPAATLLSAQAPGMDLRLSVQGNALTAVAGGASTAPAPLTLGRWQHVALVLRPENLTAQTGGQAVRNPGSEVTPQIVELYIDGVSAGSVKTQLPAGQPVIRLGDNYQGWLDEVQIAATARGADWLKFAYRSQSPDFAVLGYGQDESNGGGSDSHFLVIVQNVTVDGWVVIGLTLVMLIIAVMVMVGKALVLNRIGKDNRAFLEKYRQLDPNKLGGLDQQESSAEHELADSDLLTALVGKHDHFQSSPLYHLYHGAIRELNTLQGGTNQAVSREAWDYLRVKLDSQIVHESQRLNRHMVLLTIAIAGGPFLGLLGTVVGVMITFAAIAATGDVNINSIAPGIAAALLATVAGLAVAIPSLFAYNYLLTQIKDITAGMRVFSDEFLALLAMRAARQTAARQEARP</sequence>
<dbReference type="EMBL" id="LUUK01000100">
    <property type="protein sequence ID" value="OAI21391.1"/>
    <property type="molecule type" value="Genomic_DNA"/>
</dbReference>
<evidence type="ECO:0000259" key="8">
    <source>
        <dbReference type="Pfam" id="PF01618"/>
    </source>
</evidence>
<evidence type="ECO:0000256" key="7">
    <source>
        <dbReference type="SAM" id="Phobius"/>
    </source>
</evidence>
<feature type="transmembrane region" description="Helical" evidence="7">
    <location>
        <begin position="512"/>
        <end position="542"/>
    </location>
</feature>
<dbReference type="InterPro" id="IPR050790">
    <property type="entry name" value="ExbB/TolQ_transport"/>
</dbReference>
<evidence type="ECO:0000313" key="11">
    <source>
        <dbReference type="Proteomes" id="UP000077628"/>
    </source>
</evidence>
<evidence type="ECO:0000256" key="3">
    <source>
        <dbReference type="ARBA" id="ARBA00022692"/>
    </source>
</evidence>
<dbReference type="Gene3D" id="2.60.120.200">
    <property type="match status" value="1"/>
</dbReference>
<evidence type="ECO:0000256" key="5">
    <source>
        <dbReference type="ARBA" id="ARBA00023136"/>
    </source>
</evidence>
<evidence type="ECO:0000313" key="10">
    <source>
        <dbReference type="EMBL" id="OAI21391.1"/>
    </source>
</evidence>
<comment type="subcellular location">
    <subcellularLocation>
        <location evidence="1">Cell membrane</location>
        <topology evidence="1">Multi-pass membrane protein</topology>
    </subcellularLocation>
    <subcellularLocation>
        <location evidence="6">Membrane</location>
        <topology evidence="6">Multi-pass membrane protein</topology>
    </subcellularLocation>
</comment>
<evidence type="ECO:0000256" key="4">
    <source>
        <dbReference type="ARBA" id="ARBA00022989"/>
    </source>
</evidence>
<dbReference type="OrthoDB" id="175881at2"/>
<organism evidence="10 11">
    <name type="scientific">Methylomonas koyamae</name>
    <dbReference type="NCBI Taxonomy" id="702114"/>
    <lineage>
        <taxon>Bacteria</taxon>
        <taxon>Pseudomonadati</taxon>
        <taxon>Pseudomonadota</taxon>
        <taxon>Gammaproteobacteria</taxon>
        <taxon>Methylococcales</taxon>
        <taxon>Methylococcaceae</taxon>
        <taxon>Methylomonas</taxon>
    </lineage>
</organism>
<dbReference type="GO" id="GO:0017038">
    <property type="term" value="P:protein import"/>
    <property type="evidence" value="ECO:0007669"/>
    <property type="project" value="TreeGrafter"/>
</dbReference>
<dbReference type="Pfam" id="PF10102">
    <property type="entry name" value="DUF2341"/>
    <property type="match status" value="1"/>
</dbReference>
<name>A0A177NU01_9GAMM</name>
<dbReference type="GO" id="GO:0005886">
    <property type="term" value="C:plasma membrane"/>
    <property type="evidence" value="ECO:0007669"/>
    <property type="project" value="UniProtKB-SubCell"/>
</dbReference>
<keyword evidence="5 7" id="KW-0472">Membrane</keyword>
<dbReference type="PANTHER" id="PTHR30625:SF3">
    <property type="entry name" value="TOL-PAL SYSTEM PROTEIN TOLQ"/>
    <property type="match status" value="1"/>
</dbReference>
<keyword evidence="4 7" id="KW-1133">Transmembrane helix</keyword>
<keyword evidence="10" id="KW-0969">Cilium</keyword>
<comment type="caution">
    <text evidence="10">The sequence shown here is derived from an EMBL/GenBank/DDBJ whole genome shotgun (WGS) entry which is preliminary data.</text>
</comment>
<dbReference type="PANTHER" id="PTHR30625">
    <property type="entry name" value="PROTEIN TOLQ"/>
    <property type="match status" value="1"/>
</dbReference>
<keyword evidence="2" id="KW-1003">Cell membrane</keyword>
<keyword evidence="10" id="KW-0282">Flagellum</keyword>
<dbReference type="Proteomes" id="UP000077628">
    <property type="component" value="Unassembled WGS sequence"/>
</dbReference>
<dbReference type="Pfam" id="PF13385">
    <property type="entry name" value="Laminin_G_3"/>
    <property type="match status" value="1"/>
</dbReference>
<keyword evidence="6" id="KW-0813">Transport</keyword>
<comment type="similarity">
    <text evidence="6">Belongs to the exbB/tolQ family.</text>
</comment>
<dbReference type="InterPro" id="IPR002898">
    <property type="entry name" value="MotA_ExbB_proton_chnl"/>
</dbReference>
<evidence type="ECO:0000256" key="2">
    <source>
        <dbReference type="ARBA" id="ARBA00022475"/>
    </source>
</evidence>
<dbReference type="RefSeq" id="WP_064026951.1">
    <property type="nucleotide sequence ID" value="NZ_LUUK01000100.1"/>
</dbReference>
<feature type="transmembrane region" description="Helical" evidence="7">
    <location>
        <begin position="554"/>
        <end position="576"/>
    </location>
</feature>
<feature type="domain" description="MotA/TolQ/ExbB proton channel" evidence="8">
    <location>
        <begin position="481"/>
        <end position="590"/>
    </location>
</feature>
<feature type="domain" description="DUF2341" evidence="9">
    <location>
        <begin position="70"/>
        <end position="134"/>
    </location>
</feature>
<feature type="transmembrane region" description="Helical" evidence="7">
    <location>
        <begin position="381"/>
        <end position="404"/>
    </location>
</feature>
<accession>A0A177NU01</accession>
<keyword evidence="11" id="KW-1185">Reference proteome</keyword>
<proteinExistence type="inferred from homology"/>
<protein>
    <submittedName>
        <fullName evidence="10">Flagellar motor protein MotA</fullName>
    </submittedName>
</protein>
<evidence type="ECO:0000259" key="9">
    <source>
        <dbReference type="Pfam" id="PF10102"/>
    </source>
</evidence>
<gene>
    <name evidence="10" type="ORF">A1355_02630</name>
</gene>
<keyword evidence="10" id="KW-0966">Cell projection</keyword>
<dbReference type="STRING" id="702114.A1355_02630"/>
<evidence type="ECO:0000256" key="1">
    <source>
        <dbReference type="ARBA" id="ARBA00004651"/>
    </source>
</evidence>
<dbReference type="Pfam" id="PF01618">
    <property type="entry name" value="MotA_ExbB"/>
    <property type="match status" value="1"/>
</dbReference>
<dbReference type="SUPFAM" id="SSF49899">
    <property type="entry name" value="Concanavalin A-like lectins/glucanases"/>
    <property type="match status" value="1"/>
</dbReference>
<dbReference type="InterPro" id="IPR013320">
    <property type="entry name" value="ConA-like_dom_sf"/>
</dbReference>
<evidence type="ECO:0000256" key="6">
    <source>
        <dbReference type="RuleBase" id="RU004057"/>
    </source>
</evidence>